<evidence type="ECO:0000313" key="3">
    <source>
        <dbReference type="Proteomes" id="UP000183569"/>
    </source>
</evidence>
<accession>A0A1G4ZBW3</accession>
<protein>
    <recommendedName>
        <fullName evidence="4">SH3 domain-containing protein</fullName>
    </recommendedName>
</protein>
<gene>
    <name evidence="2" type="ORF">SAMN02927897_04497</name>
</gene>
<dbReference type="RefSeq" id="WP_017459966.1">
    <property type="nucleotide sequence ID" value="NZ_FMUI01000022.1"/>
</dbReference>
<feature type="signal peptide" evidence="1">
    <location>
        <begin position="1"/>
        <end position="18"/>
    </location>
</feature>
<evidence type="ECO:0000256" key="1">
    <source>
        <dbReference type="SAM" id="SignalP"/>
    </source>
</evidence>
<sequence length="197" mass="20814">MRNIVLAVTLSVSTAPFAATLQSGVYEELQLAVSPSGQVTGYYSETMGVGVTRNCAFALAGNVSPNGEAEISSWSSDVLPGHLSATADGVTLKIANGQNHDGCMNVMVPQINEGIALSKTQSTQWVSLAEVVDERVYLSNTPDVSTRRKAWIVKDDVVGVLKTGKGWTQIQFISESGKSTTGWVNSQSIKPLTPPAA</sequence>
<reference evidence="2 3" key="1">
    <citation type="submission" date="2016-10" db="EMBL/GenBank/DDBJ databases">
        <authorList>
            <person name="Varghese N."/>
            <person name="Submissions S."/>
        </authorList>
    </citation>
    <scope>NUCLEOTIDE SEQUENCE [LARGE SCALE GENOMIC DNA]</scope>
    <source>
        <strain evidence="2 3">CGMCC 1.12102</strain>
    </source>
</reference>
<organism evidence="2 3">
    <name type="scientific">Kosakonia sacchari</name>
    <dbReference type="NCBI Taxonomy" id="1158459"/>
    <lineage>
        <taxon>Bacteria</taxon>
        <taxon>Pseudomonadati</taxon>
        <taxon>Pseudomonadota</taxon>
        <taxon>Gammaproteobacteria</taxon>
        <taxon>Enterobacterales</taxon>
        <taxon>Enterobacteriaceae</taxon>
        <taxon>Kosakonia</taxon>
    </lineage>
</organism>
<comment type="caution">
    <text evidence="2">The sequence shown here is derived from an EMBL/GenBank/DDBJ whole genome shotgun (WGS) entry which is preliminary data.</text>
</comment>
<evidence type="ECO:0008006" key="4">
    <source>
        <dbReference type="Google" id="ProtNLM"/>
    </source>
</evidence>
<name>A0A1G4ZBW3_9ENTR</name>
<dbReference type="Proteomes" id="UP000183569">
    <property type="component" value="Unassembled WGS sequence"/>
</dbReference>
<keyword evidence="1" id="KW-0732">Signal</keyword>
<dbReference type="GeneID" id="23847167"/>
<dbReference type="AlphaFoldDB" id="A0A1G4ZBW3"/>
<proteinExistence type="predicted"/>
<feature type="chain" id="PRO_5032857500" description="SH3 domain-containing protein" evidence="1">
    <location>
        <begin position="19"/>
        <end position="197"/>
    </location>
</feature>
<dbReference type="EMBL" id="FMUI01000022">
    <property type="protein sequence ID" value="SCX63182.1"/>
    <property type="molecule type" value="Genomic_DNA"/>
</dbReference>
<evidence type="ECO:0000313" key="2">
    <source>
        <dbReference type="EMBL" id="SCX63182.1"/>
    </source>
</evidence>